<name>A0A4Q9H5P4_9SPHI</name>
<dbReference type="InterPro" id="IPR000683">
    <property type="entry name" value="Gfo/Idh/MocA-like_OxRdtase_N"/>
</dbReference>
<dbReference type="Gene3D" id="3.30.360.10">
    <property type="entry name" value="Dihydrodipicolinate Reductase, domain 2"/>
    <property type="match status" value="1"/>
</dbReference>
<dbReference type="Gene3D" id="3.40.50.720">
    <property type="entry name" value="NAD(P)-binding Rossmann-like Domain"/>
    <property type="match status" value="1"/>
</dbReference>
<feature type="domain" description="Gfo/Idh/MocA-like oxidoreductase N-terminal" evidence="3">
    <location>
        <begin position="49"/>
        <end position="172"/>
    </location>
</feature>
<dbReference type="InterPro" id="IPR004104">
    <property type="entry name" value="Gfo/Idh/MocA-like_OxRdtase_C"/>
</dbReference>
<evidence type="ECO:0000313" key="5">
    <source>
        <dbReference type="EMBL" id="TBO36405.1"/>
    </source>
</evidence>
<dbReference type="EMBL" id="SIXF01000049">
    <property type="protein sequence ID" value="TBO36405.1"/>
    <property type="molecule type" value="Genomic_DNA"/>
</dbReference>
<comment type="caution">
    <text evidence="5">The sequence shown here is derived from an EMBL/GenBank/DDBJ whole genome shotgun (WGS) entry which is preliminary data.</text>
</comment>
<dbReference type="GO" id="GO:0000166">
    <property type="term" value="F:nucleotide binding"/>
    <property type="evidence" value="ECO:0007669"/>
    <property type="project" value="InterPro"/>
</dbReference>
<dbReference type="PANTHER" id="PTHR22604:SF105">
    <property type="entry name" value="TRANS-1,2-DIHYDROBENZENE-1,2-DIOL DEHYDROGENASE"/>
    <property type="match status" value="1"/>
</dbReference>
<dbReference type="InterPro" id="IPR050984">
    <property type="entry name" value="Gfo/Idh/MocA_domain"/>
</dbReference>
<dbReference type="AlphaFoldDB" id="A0A4Q9H5P4"/>
<dbReference type="Pfam" id="PF01408">
    <property type="entry name" value="GFO_IDH_MocA"/>
    <property type="match status" value="1"/>
</dbReference>
<accession>A0A4Q9H5P4</accession>
<comment type="similarity">
    <text evidence="1">Belongs to the Gfo/Idh/MocA family.</text>
</comment>
<evidence type="ECO:0000259" key="3">
    <source>
        <dbReference type="Pfam" id="PF01408"/>
    </source>
</evidence>
<dbReference type="PANTHER" id="PTHR22604">
    <property type="entry name" value="OXIDOREDUCTASES"/>
    <property type="match status" value="1"/>
</dbReference>
<dbReference type="RefSeq" id="WP_131032593.1">
    <property type="nucleotide sequence ID" value="NZ_SIXF01000049.1"/>
</dbReference>
<dbReference type="InterPro" id="IPR008354">
    <property type="entry name" value="Glc-Fru_OxRdtase_bac"/>
</dbReference>
<keyword evidence="6" id="KW-1185">Reference proteome</keyword>
<dbReference type="SUPFAM" id="SSF55347">
    <property type="entry name" value="Glyceraldehyde-3-phosphate dehydrogenase-like, C-terminal domain"/>
    <property type="match status" value="1"/>
</dbReference>
<keyword evidence="2" id="KW-0560">Oxidoreductase</keyword>
<feature type="domain" description="Gfo/Idh/MocA-like oxidoreductase C-terminal" evidence="4">
    <location>
        <begin position="184"/>
        <end position="382"/>
    </location>
</feature>
<dbReference type="GO" id="GO:0016491">
    <property type="term" value="F:oxidoreductase activity"/>
    <property type="evidence" value="ECO:0007669"/>
    <property type="project" value="UniProtKB-KW"/>
</dbReference>
<dbReference type="InterPro" id="IPR036291">
    <property type="entry name" value="NAD(P)-bd_dom_sf"/>
</dbReference>
<evidence type="ECO:0000259" key="4">
    <source>
        <dbReference type="Pfam" id="PF02894"/>
    </source>
</evidence>
<dbReference type="Proteomes" id="UP000291819">
    <property type="component" value="Unassembled WGS sequence"/>
</dbReference>
<dbReference type="SUPFAM" id="SSF51735">
    <property type="entry name" value="NAD(P)-binding Rossmann-fold domains"/>
    <property type="match status" value="1"/>
</dbReference>
<evidence type="ECO:0000313" key="6">
    <source>
        <dbReference type="Proteomes" id="UP000291819"/>
    </source>
</evidence>
<gene>
    <name evidence="5" type="ORF">EYS08_24830</name>
</gene>
<dbReference type="PRINTS" id="PR01775">
    <property type="entry name" value="GLFROXRDTASE"/>
</dbReference>
<proteinExistence type="inferred from homology"/>
<reference evidence="5 6" key="1">
    <citation type="submission" date="2019-02" db="EMBL/GenBank/DDBJ databases">
        <title>Pedobacter kyonggii whole genome sequence analysis.</title>
        <authorList>
            <person name="Dahal R.H."/>
        </authorList>
    </citation>
    <scope>NUCLEOTIDE SEQUENCE [LARGE SCALE GENOMIC DNA]</scope>
    <source>
        <strain evidence="5 6">K-4-11-1</strain>
    </source>
</reference>
<organism evidence="5 6">
    <name type="scientific">Pedobacter kyonggii</name>
    <dbReference type="NCBI Taxonomy" id="1926871"/>
    <lineage>
        <taxon>Bacteria</taxon>
        <taxon>Pseudomonadati</taxon>
        <taxon>Bacteroidota</taxon>
        <taxon>Sphingobacteriia</taxon>
        <taxon>Sphingobacteriales</taxon>
        <taxon>Sphingobacteriaceae</taxon>
        <taxon>Pedobacter</taxon>
    </lineage>
</organism>
<dbReference type="OrthoDB" id="9815825at2"/>
<protein>
    <submittedName>
        <fullName evidence="5">Gfo/Idh/MocA family oxidoreductase</fullName>
    </submittedName>
</protein>
<sequence length="388" mass="44124">MVVINDKNTAAMDKAKNTNKPVKLEKWKSSADKSTPPPFSPLPENERIGYAVVGLGHLALEEVIPALFNCKFSRLAALVSGDNKKMEKVALQYGISPSCCYTYECFDELRDNPDVKVIYIILPNSMHMEFTIRGARAGKHILCEKPMANSSTECRKMITACNKAKVKLMIAYRMHFQPHTLKLKEMVSKNRFGEVRYIEAANGQSSANPEHWRHQAKLAGGGALPDIGIYCLNTIRFILQKEPTEVFAYQYSTPEDPLFKDTEELISWQMKFREGLIASCMAHYKVREIKTLRIHAERGWMFMDRAFAYKGQQLSTSRADGEEEIEEKISLSEPNQFAAEMDHFSQCILTKRAPNTPGEEGLRDQIIMEAIYKSANTGKPVRIKDYKY</sequence>
<dbReference type="Pfam" id="PF02894">
    <property type="entry name" value="GFO_IDH_MocA_C"/>
    <property type="match status" value="1"/>
</dbReference>
<evidence type="ECO:0000256" key="1">
    <source>
        <dbReference type="ARBA" id="ARBA00010928"/>
    </source>
</evidence>
<evidence type="ECO:0000256" key="2">
    <source>
        <dbReference type="ARBA" id="ARBA00023002"/>
    </source>
</evidence>